<dbReference type="GeneID" id="111109928"/>
<evidence type="ECO:0000313" key="7">
    <source>
        <dbReference type="RefSeq" id="XP_022301904.1"/>
    </source>
</evidence>
<evidence type="ECO:0000313" key="6">
    <source>
        <dbReference type="Proteomes" id="UP000694844"/>
    </source>
</evidence>
<dbReference type="AlphaFoldDB" id="A0A8B8BGH2"/>
<dbReference type="PANTHER" id="PTHR22923">
    <property type="entry name" value="CEREBELLIN-RELATED"/>
    <property type="match status" value="1"/>
</dbReference>
<evidence type="ECO:0000256" key="4">
    <source>
        <dbReference type="SAM" id="SignalP"/>
    </source>
</evidence>
<feature type="chain" id="PRO_5034012977" evidence="4">
    <location>
        <begin position="20"/>
        <end position="262"/>
    </location>
</feature>
<keyword evidence="2" id="KW-0964">Secreted</keyword>
<protein>
    <submittedName>
        <fullName evidence="7">Uncharacterized protein LOC111109928</fullName>
    </submittedName>
</protein>
<dbReference type="PROSITE" id="PS50871">
    <property type="entry name" value="C1Q"/>
    <property type="match status" value="1"/>
</dbReference>
<dbReference type="InterPro" id="IPR001073">
    <property type="entry name" value="C1q_dom"/>
</dbReference>
<dbReference type="PRINTS" id="PR00007">
    <property type="entry name" value="COMPLEMNTC1Q"/>
</dbReference>
<comment type="subcellular location">
    <subcellularLocation>
        <location evidence="1">Secreted</location>
    </subcellularLocation>
</comment>
<dbReference type="GO" id="GO:0005576">
    <property type="term" value="C:extracellular region"/>
    <property type="evidence" value="ECO:0007669"/>
    <property type="project" value="UniProtKB-SubCell"/>
</dbReference>
<name>A0A8B8BGH2_CRAVI</name>
<reference evidence="7" key="1">
    <citation type="submission" date="2025-08" db="UniProtKB">
        <authorList>
            <consortium name="RefSeq"/>
        </authorList>
    </citation>
    <scope>IDENTIFICATION</scope>
    <source>
        <tissue evidence="7">Whole sample</tissue>
    </source>
</reference>
<keyword evidence="3 4" id="KW-0732">Signal</keyword>
<feature type="domain" description="C1q" evidence="5">
    <location>
        <begin position="126"/>
        <end position="262"/>
    </location>
</feature>
<dbReference type="OrthoDB" id="6151356at2759"/>
<organism evidence="6 7">
    <name type="scientific">Crassostrea virginica</name>
    <name type="common">Eastern oyster</name>
    <dbReference type="NCBI Taxonomy" id="6565"/>
    <lineage>
        <taxon>Eukaryota</taxon>
        <taxon>Metazoa</taxon>
        <taxon>Spiralia</taxon>
        <taxon>Lophotrochozoa</taxon>
        <taxon>Mollusca</taxon>
        <taxon>Bivalvia</taxon>
        <taxon>Autobranchia</taxon>
        <taxon>Pteriomorphia</taxon>
        <taxon>Ostreida</taxon>
        <taxon>Ostreoidea</taxon>
        <taxon>Ostreidae</taxon>
        <taxon>Crassostrea</taxon>
    </lineage>
</organism>
<gene>
    <name evidence="7" type="primary">LOC111109928</name>
</gene>
<dbReference type="SUPFAM" id="SSF49842">
    <property type="entry name" value="TNF-like"/>
    <property type="match status" value="1"/>
</dbReference>
<dbReference type="Proteomes" id="UP000694844">
    <property type="component" value="Chromosome 8"/>
</dbReference>
<sequence>MSAYLTVLLLFSFFEFAKSKSSECISREEFEKFKTEVLTRIESLSLEKYEQAKQIEDQKTAILHLGSLLEKYGDTSLTSSHIQEFTTNLTEKVPVEPANSMKDSSIPLPLRTETPLKRLLPTGIRVPEDVIAFYAYLTTSEINPGAHHTVVYDHVVTNSGNGYSKHTGAFVAPRAGFYVFSWTTFADPHSYFPMELTLNSVRAGIVFVQGDTTYNGVTGVAVIQLQQNDVVMVRSEPGYTPNGNIYSDPNTKTSFSGWCISC</sequence>
<dbReference type="PANTHER" id="PTHR22923:SF116">
    <property type="entry name" value="C1Q DOMAIN-CONTAINING PROTEIN"/>
    <property type="match status" value="1"/>
</dbReference>
<evidence type="ECO:0000256" key="1">
    <source>
        <dbReference type="ARBA" id="ARBA00004613"/>
    </source>
</evidence>
<dbReference type="InterPro" id="IPR008983">
    <property type="entry name" value="Tumour_necrosis_fac-like_dom"/>
</dbReference>
<dbReference type="RefSeq" id="XP_022301904.1">
    <property type="nucleotide sequence ID" value="XM_022446196.1"/>
</dbReference>
<dbReference type="SMART" id="SM00110">
    <property type="entry name" value="C1Q"/>
    <property type="match status" value="1"/>
</dbReference>
<dbReference type="KEGG" id="cvn:111109928"/>
<evidence type="ECO:0000259" key="5">
    <source>
        <dbReference type="PROSITE" id="PS50871"/>
    </source>
</evidence>
<proteinExistence type="predicted"/>
<feature type="signal peptide" evidence="4">
    <location>
        <begin position="1"/>
        <end position="19"/>
    </location>
</feature>
<dbReference type="Gene3D" id="2.60.120.40">
    <property type="match status" value="1"/>
</dbReference>
<dbReference type="Pfam" id="PF00386">
    <property type="entry name" value="C1q"/>
    <property type="match status" value="1"/>
</dbReference>
<evidence type="ECO:0000256" key="2">
    <source>
        <dbReference type="ARBA" id="ARBA00022525"/>
    </source>
</evidence>
<dbReference type="InterPro" id="IPR050822">
    <property type="entry name" value="Cerebellin_Synaptic_Org"/>
</dbReference>
<evidence type="ECO:0000256" key="3">
    <source>
        <dbReference type="ARBA" id="ARBA00022729"/>
    </source>
</evidence>
<accession>A0A8B8BGH2</accession>
<keyword evidence="6" id="KW-1185">Reference proteome</keyword>